<dbReference type="EMBL" id="PDVP01000003">
    <property type="protein sequence ID" value="PHP67683.1"/>
    <property type="molecule type" value="Genomic_DNA"/>
</dbReference>
<sequence length="60" mass="6838">MLNHLSALWSRHSILEAKIQHEEKRPLPDSLRIQALKKLRLKVRERIAAVEARLSGSATA</sequence>
<proteinExistence type="predicted"/>
<dbReference type="InterPro" id="IPR038444">
    <property type="entry name" value="DUF465_sf"/>
</dbReference>
<accession>A0A2G1QQ94</accession>
<evidence type="ECO:0000313" key="1">
    <source>
        <dbReference type="EMBL" id="PHP67683.1"/>
    </source>
</evidence>
<reference evidence="1 2" key="1">
    <citation type="submission" date="2017-10" db="EMBL/GenBank/DDBJ databases">
        <title>Sedimentibacterium mangrovi gen. nov., sp. nov., a novel member of family Phyllobacteriacea isolated from mangrove sediment.</title>
        <authorList>
            <person name="Liao H."/>
            <person name="Tian Y."/>
        </authorList>
    </citation>
    <scope>NUCLEOTIDE SEQUENCE [LARGE SCALE GENOMIC DNA]</scope>
    <source>
        <strain evidence="1 2">X9-2-2</strain>
    </source>
</reference>
<dbReference type="RefSeq" id="WP_165784366.1">
    <property type="nucleotide sequence ID" value="NZ_PDVP01000003.1"/>
</dbReference>
<comment type="caution">
    <text evidence="1">The sequence shown here is derived from an EMBL/GenBank/DDBJ whole genome shotgun (WGS) entry which is preliminary data.</text>
</comment>
<dbReference type="Proteomes" id="UP000221168">
    <property type="component" value="Unassembled WGS sequence"/>
</dbReference>
<organism evidence="1 2">
    <name type="scientific">Zhengella mangrovi</name>
    <dbReference type="NCBI Taxonomy" id="1982044"/>
    <lineage>
        <taxon>Bacteria</taxon>
        <taxon>Pseudomonadati</taxon>
        <taxon>Pseudomonadota</taxon>
        <taxon>Alphaproteobacteria</taxon>
        <taxon>Hyphomicrobiales</taxon>
        <taxon>Notoacmeibacteraceae</taxon>
        <taxon>Zhengella</taxon>
    </lineage>
</organism>
<evidence type="ECO:0008006" key="3">
    <source>
        <dbReference type="Google" id="ProtNLM"/>
    </source>
</evidence>
<dbReference type="Pfam" id="PF04325">
    <property type="entry name" value="DUF465"/>
    <property type="match status" value="1"/>
</dbReference>
<evidence type="ECO:0000313" key="2">
    <source>
        <dbReference type="Proteomes" id="UP000221168"/>
    </source>
</evidence>
<name>A0A2G1QQ94_9HYPH</name>
<dbReference type="AlphaFoldDB" id="A0A2G1QQ94"/>
<dbReference type="Gene3D" id="6.10.280.50">
    <property type="match status" value="1"/>
</dbReference>
<keyword evidence="2" id="KW-1185">Reference proteome</keyword>
<dbReference type="InterPro" id="IPR007420">
    <property type="entry name" value="DUF465"/>
</dbReference>
<protein>
    <recommendedName>
        <fullName evidence="3">DUF465 domain-containing protein</fullName>
    </recommendedName>
</protein>
<gene>
    <name evidence="1" type="ORF">CSC94_08280</name>
</gene>